<gene>
    <name evidence="1" type="ORF">WM018_01365</name>
</gene>
<organism evidence="1 2">
    <name type="scientific">Acinetobacter junii</name>
    <dbReference type="NCBI Taxonomy" id="40215"/>
    <lineage>
        <taxon>Bacteria</taxon>
        <taxon>Pseudomonadati</taxon>
        <taxon>Pseudomonadota</taxon>
        <taxon>Gammaproteobacteria</taxon>
        <taxon>Moraxellales</taxon>
        <taxon>Moraxellaceae</taxon>
        <taxon>Acinetobacter</taxon>
    </lineage>
</organism>
<reference evidence="1 2" key="1">
    <citation type="submission" date="2024-03" db="EMBL/GenBank/DDBJ databases">
        <title>Cross-transmission of Acinetobacter junii carrying blaOXA-58 in a neonatal intensive care unit.</title>
        <authorList>
            <person name="Bour M."/>
            <person name="Potron A."/>
            <person name="Lecointe D."/>
        </authorList>
    </citation>
    <scope>NUCLEOTIDE SEQUENCE [LARGE SCALE GENOMIC DNA]</scope>
    <source>
        <strain evidence="1 2">21A3096 case 1</strain>
    </source>
</reference>
<dbReference type="Proteomes" id="UP001498501">
    <property type="component" value="Unassembled WGS sequence"/>
</dbReference>
<dbReference type="RefSeq" id="WP_075696332.1">
    <property type="nucleotide sequence ID" value="NZ_BKFG01000016.1"/>
</dbReference>
<proteinExistence type="predicted"/>
<dbReference type="EMBL" id="JBBMLE010000003">
    <property type="protein sequence ID" value="MEK0251182.1"/>
    <property type="molecule type" value="Genomic_DNA"/>
</dbReference>
<name>A0ABU8ZCB2_ACIJU</name>
<comment type="caution">
    <text evidence="1">The sequence shown here is derived from an EMBL/GenBank/DDBJ whole genome shotgun (WGS) entry which is preliminary data.</text>
</comment>
<evidence type="ECO:0000313" key="2">
    <source>
        <dbReference type="Proteomes" id="UP001498501"/>
    </source>
</evidence>
<accession>A0ABU8ZCB2</accession>
<evidence type="ECO:0000313" key="1">
    <source>
        <dbReference type="EMBL" id="MEK0251182.1"/>
    </source>
</evidence>
<keyword evidence="2" id="KW-1185">Reference proteome</keyword>
<protein>
    <submittedName>
        <fullName evidence="1">Uncharacterized protein</fullName>
    </submittedName>
</protein>
<sequence length="101" mass="11444">MKNQTIPQDQFDAIVIGRLFASDFAQPQNDYDFYRSRSLDQIKCAISNISNTHSYPDFIAAIAQANAFIDSAYHLELINLSEKATWVNAVHEAHKNQLIEA</sequence>